<evidence type="ECO:0000256" key="2">
    <source>
        <dbReference type="ARBA" id="ARBA00023049"/>
    </source>
</evidence>
<keyword evidence="2" id="KW-0645">Protease</keyword>
<evidence type="ECO:0000256" key="1">
    <source>
        <dbReference type="ARBA" id="ARBA00007261"/>
    </source>
</evidence>
<dbReference type="KEGG" id="smag:AN936_18945"/>
<dbReference type="Pfam" id="PF05193">
    <property type="entry name" value="Peptidase_M16_C"/>
    <property type="match status" value="2"/>
</dbReference>
<evidence type="ECO:0000259" key="3">
    <source>
        <dbReference type="Pfam" id="PF00675"/>
    </source>
</evidence>
<evidence type="ECO:0000313" key="6">
    <source>
        <dbReference type="Proteomes" id="UP000058074"/>
    </source>
</evidence>
<comment type="similarity">
    <text evidence="1">Belongs to the peptidase M16 family.</text>
</comment>
<feature type="domain" description="Peptidase M16 N-terminal" evidence="3">
    <location>
        <begin position="90"/>
        <end position="214"/>
    </location>
</feature>
<protein>
    <submittedName>
        <fullName evidence="5">Peptidase M16</fullName>
    </submittedName>
</protein>
<name>A0A0N9V202_SPHMC</name>
<dbReference type="GO" id="GO:0046872">
    <property type="term" value="F:metal ion binding"/>
    <property type="evidence" value="ECO:0007669"/>
    <property type="project" value="InterPro"/>
</dbReference>
<dbReference type="SUPFAM" id="SSF63411">
    <property type="entry name" value="LuxS/MPP-like metallohydrolase"/>
    <property type="match status" value="4"/>
</dbReference>
<feature type="domain" description="Peptidase M16 N-terminal" evidence="3">
    <location>
        <begin position="571"/>
        <end position="695"/>
    </location>
</feature>
<accession>A0A0N9V202</accession>
<dbReference type="AlphaFoldDB" id="A0A0N9V202"/>
<reference evidence="5 6" key="1">
    <citation type="journal article" date="2015" name="Genome Announc.">
        <title>Complete Genome Sequence of Polypropylene Glycol- and Polyethylene Glycol-Degrading Sphingopyxis macrogoltabida Strain EY-1.</title>
        <authorList>
            <person name="Ohtsubo Y."/>
            <person name="Nagata Y."/>
            <person name="Numata M."/>
            <person name="Tsuchikane K."/>
            <person name="Hosoyama A."/>
            <person name="Yamazoe A."/>
            <person name="Tsuda M."/>
            <person name="Fujita N."/>
            <person name="Kawai F."/>
        </authorList>
    </citation>
    <scope>NUCLEOTIDE SEQUENCE [LARGE SCALE GENOMIC DNA]</scope>
    <source>
        <strain evidence="5 6">EY-1</strain>
    </source>
</reference>
<dbReference type="PANTHER" id="PTHR11851">
    <property type="entry name" value="METALLOPROTEASE"/>
    <property type="match status" value="1"/>
</dbReference>
<dbReference type="EMBL" id="CP012700">
    <property type="protein sequence ID" value="ALH82353.1"/>
    <property type="molecule type" value="Genomic_DNA"/>
</dbReference>
<gene>
    <name evidence="5" type="ORF">AN936_18945</name>
</gene>
<feature type="domain" description="Peptidase M16 C-terminal" evidence="4">
    <location>
        <begin position="248"/>
        <end position="422"/>
    </location>
</feature>
<dbReference type="Pfam" id="PF00675">
    <property type="entry name" value="Peptidase_M16"/>
    <property type="match status" value="2"/>
</dbReference>
<feature type="domain" description="Peptidase M16 C-terminal" evidence="4">
    <location>
        <begin position="727"/>
        <end position="905"/>
    </location>
</feature>
<dbReference type="InterPro" id="IPR007863">
    <property type="entry name" value="Peptidase_M16_C"/>
</dbReference>
<evidence type="ECO:0000259" key="4">
    <source>
        <dbReference type="Pfam" id="PF05193"/>
    </source>
</evidence>
<sequence length="995" mass="106319">MKGAFRCPKPLIQYLSGATPRAGNPLPRVFKRMSMSRFPRLAIALALSTSLVAAGPALAKSKAAAPAPIADLVKAVDIPYQSFTLDNGLRVIVHEDRKAPVVAVSVWYRVGSKHEPKGKTGFAHLFEHLMFNGSENAPGDFFEPLQQVGATDSNGTTNVDRTNYFETVPTGALDRALFLESDRMGHLLGAVTQEKLDNQRGVVQNEKRQGDNNPYGLLRYEIFENLFPTGHPYHHSTIGSMADLDAASLADVKKWFTDNYGPNNAVLVLAGDVDLATAKKKVAEWFGDIPRGPAVQAPKTSVPSLPAPLAKEVKDLIPTTRLYRMWAIPGLNDPEAVPLQMAMGVLGGLSSSRLDNALVRKDPVAVAVAAYAQSFEDAGILIVQADVKDGVDPAHVAKRLDEEIAAYLASGPTADELQRTAASYLGGTISGLEAVGGFGGKAVTLAEGALYSNDPAYYKVELDRMAKATPEQVKAVANKWLSRPAFSLTYTPGERTEGGEARGGAVTAGKIAAAVEPDRYWNAALGDVGPDTGIGDATSIADRSQLPAVAELKALDFPAIERTKLKNGIEVVFARRATVPTVNVAVSFDAGYAADPHNALGTQSLMLSLMDEGTTSLDSIAFAEAKERLGAQIDGSANADETVFSLFALKPNLGASLSLLADYIRNPAFDAKELERVRAQQLNRLKAEMNNPNAIASRVLMPVLYGADHPYGIPPSGLGDAKSVAAATRDQLAAFHSTWVRPDTARIFVVGDTTLAEVKKQLDASFGAWKAPATAKPVKHFDIAIPAPKPRILLFDRPKSPQSVILAGKVLDAKGGDKLEVLQSANDIFGGNFLSRFNTNLRETKGWSYGVRSRISGEQDRVNWVAAAPVQADRTGDSIRELQKDLKSFLGDNGVTKEELERTINGSVRELPGSFETSGDVLGGLRAIVKYGRADDYYETLPATYEAMTAAEIDVAARKALSTDDLVYVVVGDAAVVKPQLDGLGLAVETVPPAN</sequence>
<proteinExistence type="inferred from homology"/>
<dbReference type="Gene3D" id="3.30.830.10">
    <property type="entry name" value="Metalloenzyme, LuxS/M16 peptidase-like"/>
    <property type="match status" value="4"/>
</dbReference>
<dbReference type="Proteomes" id="UP000058074">
    <property type="component" value="Chromosome"/>
</dbReference>
<dbReference type="PATRIC" id="fig|33050.5.peg.3932"/>
<evidence type="ECO:0000313" key="5">
    <source>
        <dbReference type="EMBL" id="ALH82353.1"/>
    </source>
</evidence>
<dbReference type="InterPro" id="IPR011249">
    <property type="entry name" value="Metalloenz_LuxS/M16"/>
</dbReference>
<dbReference type="InterPro" id="IPR050361">
    <property type="entry name" value="MPP/UQCRC_Complex"/>
</dbReference>
<keyword evidence="2" id="KW-0482">Metalloprotease</keyword>
<dbReference type="GO" id="GO:0008237">
    <property type="term" value="F:metallopeptidase activity"/>
    <property type="evidence" value="ECO:0007669"/>
    <property type="project" value="UniProtKB-KW"/>
</dbReference>
<dbReference type="InterPro" id="IPR011765">
    <property type="entry name" value="Pept_M16_N"/>
</dbReference>
<keyword evidence="2" id="KW-0378">Hydrolase</keyword>
<dbReference type="PANTHER" id="PTHR11851:SF49">
    <property type="entry name" value="MITOCHONDRIAL-PROCESSING PEPTIDASE SUBUNIT ALPHA"/>
    <property type="match status" value="1"/>
</dbReference>
<organism evidence="5 6">
    <name type="scientific">Sphingopyxis macrogoltabida</name>
    <name type="common">Sphingomonas macrogoltabidus</name>
    <dbReference type="NCBI Taxonomy" id="33050"/>
    <lineage>
        <taxon>Bacteria</taxon>
        <taxon>Pseudomonadati</taxon>
        <taxon>Pseudomonadota</taxon>
        <taxon>Alphaproteobacteria</taxon>
        <taxon>Sphingomonadales</taxon>
        <taxon>Sphingomonadaceae</taxon>
        <taxon>Sphingopyxis</taxon>
    </lineage>
</organism>